<name>A0A1D8TRY0_9CYAN</name>
<keyword evidence="1 2" id="KW-0597">Phosphoprotein</keyword>
<dbReference type="PROSITE" id="PS50110">
    <property type="entry name" value="RESPONSE_REGULATORY"/>
    <property type="match status" value="1"/>
</dbReference>
<dbReference type="InterPro" id="IPR011006">
    <property type="entry name" value="CheY-like_superfamily"/>
</dbReference>
<proteinExistence type="predicted"/>
<dbReference type="Pfam" id="PF00072">
    <property type="entry name" value="Response_reg"/>
    <property type="match status" value="1"/>
</dbReference>
<dbReference type="SMART" id="SM00448">
    <property type="entry name" value="REC"/>
    <property type="match status" value="1"/>
</dbReference>
<dbReference type="Proteomes" id="UP000177870">
    <property type="component" value="Chromosome"/>
</dbReference>
<dbReference type="EMBL" id="CP017599">
    <property type="protein sequence ID" value="AOX00412.1"/>
    <property type="molecule type" value="Genomic_DNA"/>
</dbReference>
<evidence type="ECO:0000313" key="4">
    <source>
        <dbReference type="EMBL" id="AOX00412.1"/>
    </source>
</evidence>
<dbReference type="Gene3D" id="3.40.50.2300">
    <property type="match status" value="1"/>
</dbReference>
<dbReference type="InterPro" id="IPR001789">
    <property type="entry name" value="Sig_transdc_resp-reg_receiver"/>
</dbReference>
<accession>A0A1D8TRY0</accession>
<dbReference type="GO" id="GO:0000160">
    <property type="term" value="P:phosphorelay signal transduction system"/>
    <property type="evidence" value="ECO:0007669"/>
    <property type="project" value="InterPro"/>
</dbReference>
<dbReference type="InterPro" id="IPR050595">
    <property type="entry name" value="Bact_response_regulator"/>
</dbReference>
<feature type="domain" description="Response regulatory" evidence="3">
    <location>
        <begin position="5"/>
        <end position="122"/>
    </location>
</feature>
<dbReference type="PANTHER" id="PTHR44591:SF22">
    <property type="entry name" value="CHEY SUBFAMILY"/>
    <property type="match status" value="1"/>
</dbReference>
<dbReference type="OrthoDB" id="487748at2"/>
<dbReference type="SUPFAM" id="SSF52172">
    <property type="entry name" value="CheY-like"/>
    <property type="match status" value="1"/>
</dbReference>
<dbReference type="CDD" id="cd17552">
    <property type="entry name" value="REC_RR468-like"/>
    <property type="match status" value="1"/>
</dbReference>
<feature type="modified residue" description="4-aspartylphosphate" evidence="2">
    <location>
        <position position="55"/>
    </location>
</feature>
<reference evidence="5" key="1">
    <citation type="submission" date="2016-10" db="EMBL/GenBank/DDBJ databases">
        <title>Comparative genomics uncovers the prolific and rare metabolic potential of the cyanobacterial genus Moorea.</title>
        <authorList>
            <person name="Leao T."/>
            <person name="Castelao G."/>
            <person name="Korobeynikov A."/>
            <person name="Monroe E.A."/>
            <person name="Podell S."/>
            <person name="Glukhov E."/>
            <person name="Allen E."/>
            <person name="Gerwick W.H."/>
            <person name="Gerwick L."/>
        </authorList>
    </citation>
    <scope>NUCLEOTIDE SEQUENCE [LARGE SCALE GENOMIC DNA]</scope>
    <source>
        <strain evidence="5">PAL-8-15-08-1</strain>
    </source>
</reference>
<dbReference type="STRING" id="1458985.BJP34_13960"/>
<evidence type="ECO:0000256" key="2">
    <source>
        <dbReference type="PROSITE-ProRule" id="PRU00169"/>
    </source>
</evidence>
<organism evidence="4 5">
    <name type="scientific">Moorena producens PAL-8-15-08-1</name>
    <dbReference type="NCBI Taxonomy" id="1458985"/>
    <lineage>
        <taxon>Bacteria</taxon>
        <taxon>Bacillati</taxon>
        <taxon>Cyanobacteriota</taxon>
        <taxon>Cyanophyceae</taxon>
        <taxon>Coleofasciculales</taxon>
        <taxon>Coleofasciculaceae</taxon>
        <taxon>Moorena</taxon>
    </lineage>
</organism>
<dbReference type="RefSeq" id="WP_070392873.1">
    <property type="nucleotide sequence ID" value="NZ_CP017599.1"/>
</dbReference>
<evidence type="ECO:0000259" key="3">
    <source>
        <dbReference type="PROSITE" id="PS50110"/>
    </source>
</evidence>
<dbReference type="PANTHER" id="PTHR44591">
    <property type="entry name" value="STRESS RESPONSE REGULATOR PROTEIN 1"/>
    <property type="match status" value="1"/>
</dbReference>
<protein>
    <submittedName>
        <fullName evidence="4">Two-component system response regulator</fullName>
    </submittedName>
</protein>
<dbReference type="AlphaFoldDB" id="A0A1D8TRY0"/>
<evidence type="ECO:0000256" key="1">
    <source>
        <dbReference type="ARBA" id="ARBA00022553"/>
    </source>
</evidence>
<gene>
    <name evidence="4" type="ORF">BJP34_13960</name>
</gene>
<dbReference type="KEGG" id="mpro:BJP34_13960"/>
<sequence>MSTKCILLIDDEETIQEVVQVGLELETDWEVLTASSGLEGIAMAKTKLPDAILLDVMMPDMDGIATFSKLKANYKTQSIPVIFLTAKTQIAEQHPFKKIGIAGVIIKPFNSITLAIQIAEMLEWKV</sequence>
<evidence type="ECO:0000313" key="5">
    <source>
        <dbReference type="Proteomes" id="UP000177870"/>
    </source>
</evidence>